<keyword evidence="3 8" id="KW-0812">Transmembrane</keyword>
<feature type="transmembrane region" description="Helical" evidence="10">
    <location>
        <begin position="178"/>
        <end position="200"/>
    </location>
</feature>
<organism evidence="12 13">
    <name type="scientific">Hermanssonia centrifuga</name>
    <dbReference type="NCBI Taxonomy" id="98765"/>
    <lineage>
        <taxon>Eukaryota</taxon>
        <taxon>Fungi</taxon>
        <taxon>Dikarya</taxon>
        <taxon>Basidiomycota</taxon>
        <taxon>Agaricomycotina</taxon>
        <taxon>Agaricomycetes</taxon>
        <taxon>Polyporales</taxon>
        <taxon>Meruliaceae</taxon>
        <taxon>Hermanssonia</taxon>
    </lineage>
</organism>
<feature type="transmembrane region" description="Helical" evidence="10">
    <location>
        <begin position="444"/>
        <end position="465"/>
    </location>
</feature>
<feature type="region of interest" description="Disordered" evidence="9">
    <location>
        <begin position="53"/>
        <end position="107"/>
    </location>
</feature>
<evidence type="ECO:0000256" key="6">
    <source>
        <dbReference type="ARBA" id="ARBA00023136"/>
    </source>
</evidence>
<dbReference type="Proteomes" id="UP000309038">
    <property type="component" value="Unassembled WGS sequence"/>
</dbReference>
<dbReference type="GO" id="GO:0015271">
    <property type="term" value="F:outward rectifier potassium channel activity"/>
    <property type="evidence" value="ECO:0007669"/>
    <property type="project" value="TreeGrafter"/>
</dbReference>
<accession>A0A4S4KQR1</accession>
<dbReference type="Pfam" id="PF07885">
    <property type="entry name" value="Ion_trans_2"/>
    <property type="match status" value="2"/>
</dbReference>
<feature type="compositionally biased region" description="Basic and acidic residues" evidence="9">
    <location>
        <begin position="340"/>
        <end position="352"/>
    </location>
</feature>
<evidence type="ECO:0000256" key="5">
    <source>
        <dbReference type="ARBA" id="ARBA00023065"/>
    </source>
</evidence>
<feature type="transmembrane region" description="Helical" evidence="10">
    <location>
        <begin position="274"/>
        <end position="296"/>
    </location>
</feature>
<feature type="region of interest" description="Disordered" evidence="9">
    <location>
        <begin position="705"/>
        <end position="742"/>
    </location>
</feature>
<dbReference type="SUPFAM" id="SSF81324">
    <property type="entry name" value="Voltage-gated potassium channels"/>
    <property type="match status" value="2"/>
</dbReference>
<evidence type="ECO:0000256" key="3">
    <source>
        <dbReference type="ARBA" id="ARBA00022692"/>
    </source>
</evidence>
<feature type="domain" description="Potassium channel" evidence="11">
    <location>
        <begin position="454"/>
        <end position="524"/>
    </location>
</feature>
<comment type="subcellular location">
    <subcellularLocation>
        <location evidence="1">Membrane</location>
        <topology evidence="1">Multi-pass membrane protein</topology>
    </subcellularLocation>
</comment>
<dbReference type="GO" id="GO:0030322">
    <property type="term" value="P:stabilization of membrane potential"/>
    <property type="evidence" value="ECO:0007669"/>
    <property type="project" value="TreeGrafter"/>
</dbReference>
<evidence type="ECO:0000313" key="12">
    <source>
        <dbReference type="EMBL" id="THH00724.1"/>
    </source>
</evidence>
<name>A0A4S4KQR1_9APHY</name>
<keyword evidence="4 10" id="KW-1133">Transmembrane helix</keyword>
<evidence type="ECO:0000259" key="11">
    <source>
        <dbReference type="Pfam" id="PF07885"/>
    </source>
</evidence>
<evidence type="ECO:0000256" key="10">
    <source>
        <dbReference type="SAM" id="Phobius"/>
    </source>
</evidence>
<keyword evidence="2 8" id="KW-0813">Transport</keyword>
<feature type="compositionally biased region" description="Acidic residues" evidence="9">
    <location>
        <begin position="359"/>
        <end position="378"/>
    </location>
</feature>
<feature type="domain" description="Potassium channel" evidence="11">
    <location>
        <begin position="227"/>
        <end position="297"/>
    </location>
</feature>
<dbReference type="InterPro" id="IPR013099">
    <property type="entry name" value="K_chnl_dom"/>
</dbReference>
<sequence>MSQFAFADVKGDICLVQVSTPSPGAMSSALMVSDIRIFRHEFITIFRQYTQGDPEKAHAQSGGSIQDDGQAVTDDDSDEVHDRDRLGEHSRKTRHRPATFDSASSTSTGWISRTKSYIFPSDENEATLEQFIPNYRWTPIISGVVIPFSILLEIPGLTEHWYIRTEANQVVETKSNPVILRVGLAISISSSTITNVTLILDYVRTPEFARSGSGLTRKQRALVIIVIVLMVYIALGALINSLIQGLDFIDGLYFTVVTIETIGFGDITPKSTGARVFTCIYMAFGILNVGIAVAMTRETTPTHAQMGRMAAMVTKFGMALTGTHVPMIGHAAETHPSQQRQEEAQRDAEPKHGNAVFFDENDPESNDDNGECVNEGDDEQHASGSPQLPQIGTLTAEGSLHPDLPNWTKDLALGKNEQSGILYEDFKAEMESEEKKAYYAKASCLVLSVAWSLFLIFWTVGSAIFSSTEGWTYGDALYFCFMAFTTTGYGDFAPASPAGRSVFVVWALMGVATMTILIAVLEEACSSRYKSVLHSKTFDSAVKKFRQQENEETNRIHAQTKPQVARKHSASSITDATVAAKEVAQHELERLPNEIIREARTFHEHMQYFVNNGSNVEETMAMESQGQGSSGVASRIPNELRELLDQISEYEGIGERAKREILEDSDSRNTLLMLSIERTLRKLINAAERSLGALAERDSVIVMQNKNNPDDAHDHEQEHEETSKHETNARGTRNREQLEIHE</sequence>
<reference evidence="12 13" key="1">
    <citation type="submission" date="2019-02" db="EMBL/GenBank/DDBJ databases">
        <title>Genome sequencing of the rare red list fungi Phlebia centrifuga.</title>
        <authorList>
            <person name="Buettner E."/>
            <person name="Kellner H."/>
        </authorList>
    </citation>
    <scope>NUCLEOTIDE SEQUENCE [LARGE SCALE GENOMIC DNA]</scope>
    <source>
        <strain evidence="12 13">DSM 108282</strain>
    </source>
</reference>
<feature type="compositionally biased region" description="Basic and acidic residues" evidence="9">
    <location>
        <begin position="708"/>
        <end position="742"/>
    </location>
</feature>
<dbReference type="Gene3D" id="1.10.287.70">
    <property type="match status" value="2"/>
</dbReference>
<protein>
    <recommendedName>
        <fullName evidence="11">Potassium channel domain-containing protein</fullName>
    </recommendedName>
</protein>
<dbReference type="PANTHER" id="PTHR11003:SF342">
    <property type="entry name" value="OUTWARD-RECTIFIER POTASSIUM CHANNEL TOK1"/>
    <property type="match status" value="1"/>
</dbReference>
<evidence type="ECO:0000256" key="1">
    <source>
        <dbReference type="ARBA" id="ARBA00004141"/>
    </source>
</evidence>
<evidence type="ECO:0000256" key="2">
    <source>
        <dbReference type="ARBA" id="ARBA00022448"/>
    </source>
</evidence>
<feature type="compositionally biased region" description="Polar residues" evidence="9">
    <location>
        <begin position="382"/>
        <end position="393"/>
    </location>
</feature>
<dbReference type="InterPro" id="IPR003280">
    <property type="entry name" value="2pore_dom_K_chnl"/>
</dbReference>
<dbReference type="AlphaFoldDB" id="A0A4S4KQR1"/>
<dbReference type="GO" id="GO:0022841">
    <property type="term" value="F:potassium ion leak channel activity"/>
    <property type="evidence" value="ECO:0007669"/>
    <property type="project" value="TreeGrafter"/>
</dbReference>
<evidence type="ECO:0000256" key="4">
    <source>
        <dbReference type="ARBA" id="ARBA00022989"/>
    </source>
</evidence>
<feature type="transmembrane region" description="Helical" evidence="10">
    <location>
        <begin position="137"/>
        <end position="158"/>
    </location>
</feature>
<dbReference type="PANTHER" id="PTHR11003">
    <property type="entry name" value="POTASSIUM CHANNEL, SUBFAMILY K"/>
    <property type="match status" value="1"/>
</dbReference>
<comment type="caution">
    <text evidence="12">The sequence shown here is derived from an EMBL/GenBank/DDBJ whole genome shotgun (WGS) entry which is preliminary data.</text>
</comment>
<feature type="region of interest" description="Disordered" evidence="9">
    <location>
        <begin position="333"/>
        <end position="399"/>
    </location>
</feature>
<proteinExistence type="inferred from homology"/>
<dbReference type="PRINTS" id="PR01333">
    <property type="entry name" value="2POREKCHANEL"/>
</dbReference>
<evidence type="ECO:0000256" key="7">
    <source>
        <dbReference type="ARBA" id="ARBA00023303"/>
    </source>
</evidence>
<feature type="transmembrane region" description="Helical" evidence="10">
    <location>
        <begin position="221"/>
        <end position="243"/>
    </location>
</feature>
<evidence type="ECO:0000256" key="8">
    <source>
        <dbReference type="RuleBase" id="RU003857"/>
    </source>
</evidence>
<evidence type="ECO:0000313" key="13">
    <source>
        <dbReference type="Proteomes" id="UP000309038"/>
    </source>
</evidence>
<keyword evidence="6 10" id="KW-0472">Membrane</keyword>
<feature type="compositionally biased region" description="Basic and acidic residues" evidence="9">
    <location>
        <begin position="80"/>
        <end position="90"/>
    </location>
</feature>
<keyword evidence="7 8" id="KW-0407">Ion channel</keyword>
<keyword evidence="13" id="KW-1185">Reference proteome</keyword>
<feature type="transmembrane region" description="Helical" evidence="10">
    <location>
        <begin position="502"/>
        <end position="521"/>
    </location>
</feature>
<dbReference type="GO" id="GO:0005886">
    <property type="term" value="C:plasma membrane"/>
    <property type="evidence" value="ECO:0007669"/>
    <property type="project" value="TreeGrafter"/>
</dbReference>
<comment type="similarity">
    <text evidence="8">Belongs to the two pore domain potassium channel (TC 1.A.1.8) family.</text>
</comment>
<evidence type="ECO:0000256" key="9">
    <source>
        <dbReference type="SAM" id="MobiDB-lite"/>
    </source>
</evidence>
<keyword evidence="5 8" id="KW-0406">Ion transport</keyword>
<dbReference type="EMBL" id="SGPJ01000042">
    <property type="protein sequence ID" value="THH00724.1"/>
    <property type="molecule type" value="Genomic_DNA"/>
</dbReference>
<gene>
    <name evidence="12" type="ORF">EW026_g1847</name>
</gene>